<organism evidence="2 3">
    <name type="scientific">Pleurostoma richardsiae</name>
    <dbReference type="NCBI Taxonomy" id="41990"/>
    <lineage>
        <taxon>Eukaryota</taxon>
        <taxon>Fungi</taxon>
        <taxon>Dikarya</taxon>
        <taxon>Ascomycota</taxon>
        <taxon>Pezizomycotina</taxon>
        <taxon>Sordariomycetes</taxon>
        <taxon>Sordariomycetidae</taxon>
        <taxon>Calosphaeriales</taxon>
        <taxon>Pleurostomataceae</taxon>
        <taxon>Pleurostoma</taxon>
    </lineage>
</organism>
<reference evidence="2" key="1">
    <citation type="submission" date="2022-07" db="EMBL/GenBank/DDBJ databases">
        <title>Fungi with potential for degradation of polypropylene.</title>
        <authorList>
            <person name="Gostincar C."/>
        </authorList>
    </citation>
    <scope>NUCLEOTIDE SEQUENCE</scope>
    <source>
        <strain evidence="2">EXF-13308</strain>
    </source>
</reference>
<keyword evidence="3" id="KW-1185">Reference proteome</keyword>
<accession>A0AA38VHP0</accession>
<evidence type="ECO:0000313" key="2">
    <source>
        <dbReference type="EMBL" id="KAJ9143350.1"/>
    </source>
</evidence>
<keyword evidence="1" id="KW-0732">Signal</keyword>
<dbReference type="EMBL" id="JANBVO010000019">
    <property type="protein sequence ID" value="KAJ9143350.1"/>
    <property type="molecule type" value="Genomic_DNA"/>
</dbReference>
<evidence type="ECO:0000256" key="1">
    <source>
        <dbReference type="SAM" id="SignalP"/>
    </source>
</evidence>
<feature type="chain" id="PRO_5041321575" evidence="1">
    <location>
        <begin position="20"/>
        <end position="220"/>
    </location>
</feature>
<comment type="caution">
    <text evidence="2">The sequence shown here is derived from an EMBL/GenBank/DDBJ whole genome shotgun (WGS) entry which is preliminary data.</text>
</comment>
<dbReference type="AlphaFoldDB" id="A0AA38VHP0"/>
<dbReference type="Proteomes" id="UP001174694">
    <property type="component" value="Unassembled WGS sequence"/>
</dbReference>
<name>A0AA38VHP0_9PEZI</name>
<sequence>MLFPSALAALAIMANPAAAATWYFLRYYAPDGANFTTFSGEIVVPDLPQAAIYYLWPGLQPRDSSGVYQNVMNGITGTWHFGSGWCCGNPTLSWGSQFDTYGGETVWFNNFLLSDNSAWNSTIVREEDNTVIKDSFPIAYKSFNQAIFAIELYDVTWDFGALEFKNVKIIAEGSSDSSWCTSDPENYNDATVYSISGASASVSDTTVTCTFDTVILESPA</sequence>
<protein>
    <submittedName>
        <fullName evidence="2">Uncharacterized protein</fullName>
    </submittedName>
</protein>
<gene>
    <name evidence="2" type="ORF">NKR23_g6514</name>
</gene>
<feature type="signal peptide" evidence="1">
    <location>
        <begin position="1"/>
        <end position="19"/>
    </location>
</feature>
<evidence type="ECO:0000313" key="3">
    <source>
        <dbReference type="Proteomes" id="UP001174694"/>
    </source>
</evidence>
<proteinExistence type="predicted"/>